<evidence type="ECO:0000256" key="8">
    <source>
        <dbReference type="ARBA" id="ARBA00022771"/>
    </source>
</evidence>
<dbReference type="Gene3D" id="3.30.190.20">
    <property type="match status" value="1"/>
</dbReference>
<dbReference type="GO" id="GO:0005524">
    <property type="term" value="F:ATP binding"/>
    <property type="evidence" value="ECO:0007669"/>
    <property type="project" value="UniProtKB-KW"/>
</dbReference>
<keyword evidence="10" id="KW-0067">ATP-binding</keyword>
<accession>A0A1H5SDJ2</accession>
<dbReference type="InterPro" id="IPR041552">
    <property type="entry name" value="UvrA_DNA-bd"/>
</dbReference>
<evidence type="ECO:0000256" key="6">
    <source>
        <dbReference type="ARBA" id="ARBA00022763"/>
    </source>
</evidence>
<evidence type="ECO:0000256" key="9">
    <source>
        <dbReference type="ARBA" id="ARBA00022833"/>
    </source>
</evidence>
<keyword evidence="20" id="KW-1185">Reference proteome</keyword>
<evidence type="ECO:0000256" key="7">
    <source>
        <dbReference type="ARBA" id="ARBA00022769"/>
    </source>
</evidence>
<evidence type="ECO:0000256" key="12">
    <source>
        <dbReference type="ARBA" id="ARBA00023125"/>
    </source>
</evidence>
<keyword evidence="12" id="KW-0238">DNA-binding</keyword>
<dbReference type="SUPFAM" id="SSF52540">
    <property type="entry name" value="P-loop containing nucleoside triphosphate hydrolases"/>
    <property type="match status" value="2"/>
</dbReference>
<dbReference type="FunFam" id="1.20.1580.10:FF:000002">
    <property type="entry name" value="UvrABC system protein A"/>
    <property type="match status" value="1"/>
</dbReference>
<feature type="domain" description="ABC transporter" evidence="18">
    <location>
        <begin position="665"/>
        <end position="987"/>
    </location>
</feature>
<keyword evidence="7" id="KW-0228">DNA excision</keyword>
<evidence type="ECO:0000256" key="14">
    <source>
        <dbReference type="ARBA" id="ARBA00038000"/>
    </source>
</evidence>
<dbReference type="RefSeq" id="WP_103931132.1">
    <property type="nucleotide sequence ID" value="NZ_FNVA01000001.1"/>
</dbReference>
<keyword evidence="13" id="KW-0234">DNA repair</keyword>
<dbReference type="GO" id="GO:0004518">
    <property type="term" value="F:nuclease activity"/>
    <property type="evidence" value="ECO:0007669"/>
    <property type="project" value="UniProtKB-KW"/>
</dbReference>
<dbReference type="InterPro" id="IPR027417">
    <property type="entry name" value="P-loop_NTPase"/>
</dbReference>
<dbReference type="GO" id="GO:0009380">
    <property type="term" value="C:excinuclease repair complex"/>
    <property type="evidence" value="ECO:0007669"/>
    <property type="project" value="InterPro"/>
</dbReference>
<dbReference type="GO" id="GO:0016887">
    <property type="term" value="F:ATP hydrolysis activity"/>
    <property type="evidence" value="ECO:0007669"/>
    <property type="project" value="InterPro"/>
</dbReference>
<dbReference type="PANTHER" id="PTHR43152">
    <property type="entry name" value="UVRABC SYSTEM PROTEIN A"/>
    <property type="match status" value="1"/>
</dbReference>
<dbReference type="PROSITE" id="PS50893">
    <property type="entry name" value="ABC_TRANSPORTER_2"/>
    <property type="match status" value="1"/>
</dbReference>
<keyword evidence="4" id="KW-0677">Repeat</keyword>
<dbReference type="GO" id="GO:0005737">
    <property type="term" value="C:cytoplasm"/>
    <property type="evidence" value="ECO:0007669"/>
    <property type="project" value="UniProtKB-SubCell"/>
</dbReference>
<dbReference type="GO" id="GO:0006289">
    <property type="term" value="P:nucleotide-excision repair"/>
    <property type="evidence" value="ECO:0007669"/>
    <property type="project" value="InterPro"/>
</dbReference>
<dbReference type="InterPro" id="IPR004602">
    <property type="entry name" value="UvrA"/>
</dbReference>
<protein>
    <recommendedName>
        <fullName evidence="15">UvrABC system protein A</fullName>
    </recommendedName>
    <alternativeName>
        <fullName evidence="16">Excinuclease ABC subunit A</fullName>
    </alternativeName>
</protein>
<evidence type="ECO:0000256" key="13">
    <source>
        <dbReference type="ARBA" id="ARBA00023204"/>
    </source>
</evidence>
<evidence type="ECO:0000256" key="2">
    <source>
        <dbReference type="ARBA" id="ARBA00022490"/>
    </source>
</evidence>
<dbReference type="NCBIfam" id="TIGR00630">
    <property type="entry name" value="uvra"/>
    <property type="match status" value="1"/>
</dbReference>
<dbReference type="PROSITE" id="PS00211">
    <property type="entry name" value="ABC_TRANSPORTER_1"/>
    <property type="match status" value="1"/>
</dbReference>
<dbReference type="AlphaFoldDB" id="A0A1H5SDJ2"/>
<organism evidence="19 20">
    <name type="scientific">Bryocella elongata</name>
    <dbReference type="NCBI Taxonomy" id="863522"/>
    <lineage>
        <taxon>Bacteria</taxon>
        <taxon>Pseudomonadati</taxon>
        <taxon>Acidobacteriota</taxon>
        <taxon>Terriglobia</taxon>
        <taxon>Terriglobales</taxon>
        <taxon>Acidobacteriaceae</taxon>
        <taxon>Bryocella</taxon>
    </lineage>
</organism>
<feature type="region of interest" description="Disordered" evidence="17">
    <location>
        <begin position="225"/>
        <end position="260"/>
    </location>
</feature>
<evidence type="ECO:0000313" key="19">
    <source>
        <dbReference type="EMBL" id="SEF48480.1"/>
    </source>
</evidence>
<comment type="similarity">
    <text evidence="14">Belongs to the ABC transporter superfamily. UvrA family.</text>
</comment>
<keyword evidence="8" id="KW-0863">Zinc-finger</keyword>
<evidence type="ECO:0000256" key="5">
    <source>
        <dbReference type="ARBA" id="ARBA00022741"/>
    </source>
</evidence>
<evidence type="ECO:0000256" key="17">
    <source>
        <dbReference type="SAM" id="MobiDB-lite"/>
    </source>
</evidence>
<keyword evidence="2" id="KW-0963">Cytoplasm</keyword>
<evidence type="ECO:0000313" key="20">
    <source>
        <dbReference type="Proteomes" id="UP000236728"/>
    </source>
</evidence>
<keyword evidence="6" id="KW-0227">DNA damage</keyword>
<comment type="subcellular location">
    <subcellularLocation>
        <location evidence="1">Cytoplasm</location>
    </subcellularLocation>
</comment>
<reference evidence="19 20" key="1">
    <citation type="submission" date="2016-10" db="EMBL/GenBank/DDBJ databases">
        <authorList>
            <person name="de Groot N.N."/>
        </authorList>
    </citation>
    <scope>NUCLEOTIDE SEQUENCE [LARGE SCALE GENOMIC DNA]</scope>
    <source>
        <strain evidence="19 20">DSM 22489</strain>
    </source>
</reference>
<dbReference type="Gene3D" id="1.20.1580.10">
    <property type="entry name" value="ABC transporter ATPase like domain"/>
    <property type="match status" value="3"/>
</dbReference>
<evidence type="ECO:0000256" key="1">
    <source>
        <dbReference type="ARBA" id="ARBA00004496"/>
    </source>
</evidence>
<dbReference type="SMART" id="SM00382">
    <property type="entry name" value="AAA"/>
    <property type="match status" value="1"/>
</dbReference>
<dbReference type="InterPro" id="IPR041102">
    <property type="entry name" value="UvrA_inter"/>
</dbReference>
<dbReference type="Gene3D" id="3.40.50.300">
    <property type="entry name" value="P-loop containing nucleotide triphosphate hydrolases"/>
    <property type="match status" value="3"/>
</dbReference>
<evidence type="ECO:0000256" key="11">
    <source>
        <dbReference type="ARBA" id="ARBA00022881"/>
    </source>
</evidence>
<dbReference type="InterPro" id="IPR003593">
    <property type="entry name" value="AAA+_ATPase"/>
</dbReference>
<evidence type="ECO:0000256" key="16">
    <source>
        <dbReference type="ARBA" id="ARBA00042156"/>
    </source>
</evidence>
<evidence type="ECO:0000259" key="18">
    <source>
        <dbReference type="PROSITE" id="PS50893"/>
    </source>
</evidence>
<dbReference type="Proteomes" id="UP000236728">
    <property type="component" value="Unassembled WGS sequence"/>
</dbReference>
<dbReference type="Gene3D" id="1.10.8.280">
    <property type="entry name" value="ABC transporter ATPase domain-like"/>
    <property type="match status" value="1"/>
</dbReference>
<proteinExistence type="inferred from homology"/>
<dbReference type="EMBL" id="FNVA01000001">
    <property type="protein sequence ID" value="SEF48480.1"/>
    <property type="molecule type" value="Genomic_DNA"/>
</dbReference>
<evidence type="ECO:0000256" key="10">
    <source>
        <dbReference type="ARBA" id="ARBA00022840"/>
    </source>
</evidence>
<keyword evidence="9" id="KW-0862">Zinc</keyword>
<keyword evidence="3" id="KW-0479">Metal-binding</keyword>
<evidence type="ECO:0000256" key="3">
    <source>
        <dbReference type="ARBA" id="ARBA00022723"/>
    </source>
</evidence>
<keyword evidence="5" id="KW-0547">Nucleotide-binding</keyword>
<dbReference type="CDD" id="cd03271">
    <property type="entry name" value="ABC_UvrA_II"/>
    <property type="match status" value="1"/>
</dbReference>
<dbReference type="GO" id="GO:0008270">
    <property type="term" value="F:zinc ion binding"/>
    <property type="evidence" value="ECO:0007669"/>
    <property type="project" value="UniProtKB-KW"/>
</dbReference>
<feature type="region of interest" description="Disordered" evidence="17">
    <location>
        <begin position="1006"/>
        <end position="1062"/>
    </location>
</feature>
<gene>
    <name evidence="19" type="ORF">SAMN05421819_0155</name>
</gene>
<evidence type="ECO:0000256" key="15">
    <source>
        <dbReference type="ARBA" id="ARBA00039316"/>
    </source>
</evidence>
<evidence type="ECO:0000256" key="4">
    <source>
        <dbReference type="ARBA" id="ARBA00022737"/>
    </source>
</evidence>
<feature type="compositionally biased region" description="Basic residues" evidence="17">
    <location>
        <begin position="1050"/>
        <end position="1062"/>
    </location>
</feature>
<dbReference type="PANTHER" id="PTHR43152:SF3">
    <property type="entry name" value="UVRABC SYSTEM PROTEIN A"/>
    <property type="match status" value="1"/>
</dbReference>
<dbReference type="InterPro" id="IPR017871">
    <property type="entry name" value="ABC_transporter-like_CS"/>
</dbReference>
<dbReference type="InterPro" id="IPR003439">
    <property type="entry name" value="ABC_transporter-like_ATP-bd"/>
</dbReference>
<dbReference type="Pfam" id="PF17755">
    <property type="entry name" value="UvrA_DNA-bind"/>
    <property type="match status" value="1"/>
</dbReference>
<keyword evidence="11" id="KW-0267">Excision nuclease</keyword>
<name>A0A1H5SDJ2_9BACT</name>
<dbReference type="OrthoDB" id="9809851at2"/>
<dbReference type="Pfam" id="PF17760">
    <property type="entry name" value="UvrA_inter"/>
    <property type="match status" value="1"/>
</dbReference>
<dbReference type="GO" id="GO:0003677">
    <property type="term" value="F:DNA binding"/>
    <property type="evidence" value="ECO:0007669"/>
    <property type="project" value="UniProtKB-KW"/>
</dbReference>
<sequence length="1062" mass="115522">MSLTHIHVRGARQHNLRDVSVSIPRNTLTVVTGLSGSGKSSLAFDTIYAEGQRRYVETLSAYARQFLDQMERPDVDSIDGLSPAISIEQKTTSRSPRSTVGTITEIYDYLRLLWASVGQPHCPNCHRPISRQSADQIVAQVVARAAEHERSGRPQERITVLAPVVRGRKGEFREELESLDKKGYRIRIDGEITEIEEGMRLEKRKNHTVEAVVDRIILKALPTAEIPKGSGPRAQGSESANGDVPSGPYTLDPGPSPSFDTRRLQAAITTSLQLANGLVLIGSQTPGGGYEETLYSSSMACPDCGINVPKLEPRSFSFNSNYGACPECNGLGSIYDFDPAKTITDWSKPLLDGAMGPGSASQYLHRLIKLAADRYKINLKLAFQDLPKEQQNLLLYGPPRGETARTGFHGVFAWLRSTLEETKSEGYRDYMMQYMSASECPVCHGARLRPESLAVTIPMQGPDSGPPSDPLALDPGPSDFSIADFTSLSLARALRGARSMNFVGRDKLIADRLQREVIERLEFLNAVGLGYLSLSRSAATLSGGEGQRIRLATQIGSRLRGVLYVLDEPSIGLHQRDNQRLISALKDLRDLGNTVLVVEHDEDTMRAADYLLDLGPGAGKHGGELIASGTPAEVMANPASVTGQYLAGLIDIVTRPTENKAPRPLDGRWLSVEDATSHNLQHVTAHFPLGVMTVVTGVSGSGKSTLVNDILYRALAKELYGSREEPGAYKAIHGADQLDKVIQIDQSPIGRTPRSNPATYTGVFTAIRDLFAMLPESRERGYKPGRFSFNVQGGRCEACQGDGQRRIEMNFLPDVYVECEVCNGRRYNTETLGVRFNGYSIADILDLPIEDALPVLKDIPAVAVKLQTLVDVGLGYVHLGQSATTLSGGEAQRMKLAKELSKRQTGRTLYVLDEPTTGLHFDDVRKLLEVLHRLTNLGNTVLIIEHNLDIIRNADYLIDMGPEGGEGGGRIIAQGAPELVALVKGSHTGEFLARYYDAAGPQLAQLPPPAELPDLEKKAPKPKFVAPERKTGVPTASKAKPAEGRAPAKPAKKKSAAKKSAK</sequence>